<sequence>MTIDANHLPATNRGAWQQRQFHRQYLMTQASRLFDFFEAASINPKGGFFELSDEGQPLSPENGLRQIHVTTRLIHCATIGSLIGRPGSDEIIDHGMRYLWNKHRDQRHGGYVWSLDDNGHADASKQAYGHAFVLLAGASAKLVGHPLADQVIADVTEIIETRFWDKKIGAVREEFGNDWSQISSYRGQNSNMHLTEALMAAYEATGDREYLKKATRIADLIINRNAAKLDYRVAEHFHEDWTLDKEFVGSEMFRPSGTTPGHALEWSRLLFQLFVLGRKEHSWMTEGARNLFRQAVELGWDKQHGGFFYTLDWDNKPIMREKLWWPVAEAIGAAAYIGGHDHDDYFQIWYRRFWDFAENHLIDHDRGGWHSELTEQLVPTSRLFVGKPDLYHALQACLIPLYPVTGSLTHGIIEADHPKRY</sequence>
<evidence type="ECO:0000313" key="4">
    <source>
        <dbReference type="Proteomes" id="UP000194474"/>
    </source>
</evidence>
<dbReference type="GO" id="GO:0005975">
    <property type="term" value="P:carbohydrate metabolic process"/>
    <property type="evidence" value="ECO:0007669"/>
    <property type="project" value="InterPro"/>
</dbReference>
<name>A0A1Y6EKV4_9HYPH</name>
<evidence type="ECO:0000256" key="2">
    <source>
        <dbReference type="ARBA" id="ARBA00023235"/>
    </source>
</evidence>
<proteinExistence type="inferred from homology"/>
<dbReference type="SUPFAM" id="SSF48208">
    <property type="entry name" value="Six-hairpin glycosidases"/>
    <property type="match status" value="1"/>
</dbReference>
<keyword evidence="2" id="KW-0413">Isomerase</keyword>
<accession>A0A1Y6EKV4</accession>
<dbReference type="AlphaFoldDB" id="A0A1Y6EKV4"/>
<dbReference type="InterPro" id="IPR008928">
    <property type="entry name" value="6-hairpin_glycosidase_sf"/>
</dbReference>
<comment type="similarity">
    <text evidence="1">Belongs to the N-acylglucosamine 2-epimerase family.</text>
</comment>
<dbReference type="InterPro" id="IPR034116">
    <property type="entry name" value="AGE_dom"/>
</dbReference>
<gene>
    <name evidence="3" type="ORF">SAMN06295905_0540</name>
</gene>
<evidence type="ECO:0000313" key="3">
    <source>
        <dbReference type="EMBL" id="SMQ61570.1"/>
    </source>
</evidence>
<dbReference type="CDD" id="cd00249">
    <property type="entry name" value="AGE"/>
    <property type="match status" value="1"/>
</dbReference>
<dbReference type="Gene3D" id="1.50.10.10">
    <property type="match status" value="1"/>
</dbReference>
<dbReference type="OrthoDB" id="9806359at2"/>
<organism evidence="3 4">
    <name type="scientific">Devosia lucknowensis</name>
    <dbReference type="NCBI Taxonomy" id="1096929"/>
    <lineage>
        <taxon>Bacteria</taxon>
        <taxon>Pseudomonadati</taxon>
        <taxon>Pseudomonadota</taxon>
        <taxon>Alphaproteobacteria</taxon>
        <taxon>Hyphomicrobiales</taxon>
        <taxon>Devosiaceae</taxon>
        <taxon>Devosia</taxon>
    </lineage>
</organism>
<evidence type="ECO:0000256" key="1">
    <source>
        <dbReference type="ARBA" id="ARBA00008558"/>
    </source>
</evidence>
<dbReference type="InterPro" id="IPR012341">
    <property type="entry name" value="6hp_glycosidase-like_sf"/>
</dbReference>
<reference evidence="4" key="1">
    <citation type="submission" date="2017-04" db="EMBL/GenBank/DDBJ databases">
        <authorList>
            <person name="Varghese N."/>
            <person name="Submissions S."/>
        </authorList>
    </citation>
    <scope>NUCLEOTIDE SEQUENCE [LARGE SCALE GENOMIC DNA]</scope>
</reference>
<dbReference type="PANTHER" id="PTHR15108">
    <property type="entry name" value="N-ACYLGLUCOSAMINE-2-EPIMERASE"/>
    <property type="match status" value="1"/>
</dbReference>
<dbReference type="GO" id="GO:0016853">
    <property type="term" value="F:isomerase activity"/>
    <property type="evidence" value="ECO:0007669"/>
    <property type="project" value="UniProtKB-KW"/>
</dbReference>
<dbReference type="EMBL" id="FXWK01000001">
    <property type="protein sequence ID" value="SMQ61570.1"/>
    <property type="molecule type" value="Genomic_DNA"/>
</dbReference>
<protein>
    <submittedName>
        <fullName evidence="3">Mannose or cellobiose epimerase, N-acyl-D-glucosamine 2-epimerase family</fullName>
    </submittedName>
</protein>
<dbReference type="RefSeq" id="WP_086470775.1">
    <property type="nucleotide sequence ID" value="NZ_FXWK01000001.1"/>
</dbReference>
<dbReference type="InterPro" id="IPR010819">
    <property type="entry name" value="AGE/CE"/>
</dbReference>
<keyword evidence="4" id="KW-1185">Reference proteome</keyword>
<dbReference type="Pfam" id="PF07221">
    <property type="entry name" value="GlcNAc_2-epim"/>
    <property type="match status" value="1"/>
</dbReference>
<dbReference type="Proteomes" id="UP000194474">
    <property type="component" value="Unassembled WGS sequence"/>
</dbReference>